<dbReference type="EMBL" id="JBBPBM010000071">
    <property type="protein sequence ID" value="KAK8512853.1"/>
    <property type="molecule type" value="Genomic_DNA"/>
</dbReference>
<evidence type="ECO:0000259" key="3">
    <source>
        <dbReference type="Pfam" id="PF26130"/>
    </source>
</evidence>
<feature type="region of interest" description="Disordered" evidence="1">
    <location>
        <begin position="553"/>
        <end position="576"/>
    </location>
</feature>
<evidence type="ECO:0000313" key="4">
    <source>
        <dbReference type="EMBL" id="KAK8512853.1"/>
    </source>
</evidence>
<name>A0ABR2C0G6_9ROSI</name>
<proteinExistence type="predicted"/>
<evidence type="ECO:0000259" key="2">
    <source>
        <dbReference type="Pfam" id="PF03108"/>
    </source>
</evidence>
<comment type="caution">
    <text evidence="4">The sequence shown here is derived from an EMBL/GenBank/DDBJ whole genome shotgun (WGS) entry which is preliminary data.</text>
</comment>
<gene>
    <name evidence="4" type="ORF">V6N12_030265</name>
</gene>
<feature type="domain" description="Transposase MuDR plant" evidence="2">
    <location>
        <begin position="386"/>
        <end position="449"/>
    </location>
</feature>
<keyword evidence="5" id="KW-1185">Reference proteome</keyword>
<reference evidence="4 5" key="1">
    <citation type="journal article" date="2024" name="G3 (Bethesda)">
        <title>Genome assembly of Hibiscus sabdariffa L. provides insights into metabolisms of medicinal natural products.</title>
        <authorList>
            <person name="Kim T."/>
        </authorList>
    </citation>
    <scope>NUCLEOTIDE SEQUENCE [LARGE SCALE GENOMIC DNA]</scope>
    <source>
        <strain evidence="4">TK-2024</strain>
        <tissue evidence="4">Old leaves</tissue>
    </source>
</reference>
<evidence type="ECO:0008006" key="6">
    <source>
        <dbReference type="Google" id="ProtNLM"/>
    </source>
</evidence>
<evidence type="ECO:0000313" key="5">
    <source>
        <dbReference type="Proteomes" id="UP001472677"/>
    </source>
</evidence>
<feature type="compositionally biased region" description="Acidic residues" evidence="1">
    <location>
        <begin position="327"/>
        <end position="365"/>
    </location>
</feature>
<feature type="region of interest" description="Disordered" evidence="1">
    <location>
        <begin position="323"/>
        <end position="374"/>
    </location>
</feature>
<protein>
    <recommendedName>
        <fullName evidence="6">Transposase MuDR plant domain-containing protein</fullName>
    </recommendedName>
</protein>
<dbReference type="Proteomes" id="UP001472677">
    <property type="component" value="Unassembled WGS sequence"/>
</dbReference>
<sequence length="698" mass="77978">MQMGGVKEYWMHLHVGEKFVRDPYVRYVGGTLVSIREDPDTISYWEVKKIIQNHLCFNSIEIIYFHEPYSGRLQDNLRVLWDDTSTIAMLNYWEKFGFIDIYAEHKVVTPIFEEGILLLTDGVEVEFKDATEDANVEVEGAFEDAGVGVEGAGAGVEGATEGANVEVEGAGAGVEGVTEGANVEVEGASVGVEGAGAGVEGATEGASVGVKGVGAGVEGATEVANVEVEGATEGASVGVEGATEGASVEVEGTGAGGTGEVECDNESENAYSINTEFLSDGEGDEELQAARVMRNCKQHREGTEIESDNENSREENDIEVEIHLETDNEGGDAEIEENTNENDSDDYNIDENESSLASSDEEEDEATLRRKKFPKYNRNSESPQFCLGMLFTDGKEFKDAIYKYSRCSRRELKIVKNEPKRISVKCIASAKCPWRIYASTNRHTRCIQVKTFINEHNCPVSFKNKMVSMKVIAEHFEDTIKDHPKMKIKEIQRRIQSELHVNVPNARCRRAKSLVTSRLAGSCKEEFALLWDYADELHTKNPGRIEAVLPPIEREMPGRPKKNRRKAKDEPKKLKSGHISRTGLIMTCRNCGGEVTPKKKRKTTSESVREPVGTQESVQHLIERCLLLHMNKQQCAKALARYASIRPCITITVWRELEKENRDFFRAYVHAVSSYRPFMGRNTQRNPSFEMKKQYWKH</sequence>
<dbReference type="PANTHER" id="PTHR31973:SF187">
    <property type="entry name" value="MUTATOR TRANSPOSASE MUDRA PROTEIN"/>
    <property type="match status" value="1"/>
</dbReference>
<feature type="region of interest" description="Disordered" evidence="1">
    <location>
        <begin position="231"/>
        <end position="263"/>
    </location>
</feature>
<evidence type="ECO:0000256" key="1">
    <source>
        <dbReference type="SAM" id="MobiDB-lite"/>
    </source>
</evidence>
<feature type="compositionally biased region" description="Low complexity" evidence="1">
    <location>
        <begin position="243"/>
        <end position="252"/>
    </location>
</feature>
<dbReference type="Pfam" id="PF03108">
    <property type="entry name" value="DBD_Tnp_Mut"/>
    <property type="match status" value="1"/>
</dbReference>
<dbReference type="Pfam" id="PF26130">
    <property type="entry name" value="PB1-like"/>
    <property type="match status" value="1"/>
</dbReference>
<accession>A0ABR2C0G6</accession>
<dbReference type="NCBIfam" id="TIGR01589">
    <property type="entry name" value="A_thal_3526"/>
    <property type="match status" value="1"/>
</dbReference>
<dbReference type="Pfam" id="PF09713">
    <property type="entry name" value="A_thal_3526"/>
    <property type="match status" value="1"/>
</dbReference>
<dbReference type="InterPro" id="IPR004332">
    <property type="entry name" value="Transposase_MuDR"/>
</dbReference>
<dbReference type="InterPro" id="IPR006476">
    <property type="entry name" value="CHP01589_pln"/>
</dbReference>
<dbReference type="InterPro" id="IPR058594">
    <property type="entry name" value="PB1-like_dom_pln"/>
</dbReference>
<feature type="domain" description="PB1-like" evidence="3">
    <location>
        <begin position="11"/>
        <end position="105"/>
    </location>
</feature>
<dbReference type="PANTHER" id="PTHR31973">
    <property type="entry name" value="POLYPROTEIN, PUTATIVE-RELATED"/>
    <property type="match status" value="1"/>
</dbReference>
<organism evidence="4 5">
    <name type="scientific">Hibiscus sabdariffa</name>
    <name type="common">roselle</name>
    <dbReference type="NCBI Taxonomy" id="183260"/>
    <lineage>
        <taxon>Eukaryota</taxon>
        <taxon>Viridiplantae</taxon>
        <taxon>Streptophyta</taxon>
        <taxon>Embryophyta</taxon>
        <taxon>Tracheophyta</taxon>
        <taxon>Spermatophyta</taxon>
        <taxon>Magnoliopsida</taxon>
        <taxon>eudicotyledons</taxon>
        <taxon>Gunneridae</taxon>
        <taxon>Pentapetalae</taxon>
        <taxon>rosids</taxon>
        <taxon>malvids</taxon>
        <taxon>Malvales</taxon>
        <taxon>Malvaceae</taxon>
        <taxon>Malvoideae</taxon>
        <taxon>Hibiscus</taxon>
    </lineage>
</organism>